<dbReference type="AlphaFoldDB" id="A0A4R0MZI9"/>
<dbReference type="Proteomes" id="UP000291117">
    <property type="component" value="Unassembled WGS sequence"/>
</dbReference>
<gene>
    <name evidence="1" type="ORF">EZ444_18600</name>
</gene>
<evidence type="ECO:0008006" key="3">
    <source>
        <dbReference type="Google" id="ProtNLM"/>
    </source>
</evidence>
<keyword evidence="2" id="KW-1185">Reference proteome</keyword>
<reference evidence="1 2" key="1">
    <citation type="submission" date="2019-02" db="EMBL/GenBank/DDBJ databases">
        <title>Pedobacter sp. RP-3-8 sp. nov., isolated from Arctic soil.</title>
        <authorList>
            <person name="Dahal R.H."/>
        </authorList>
    </citation>
    <scope>NUCLEOTIDE SEQUENCE [LARGE SCALE GENOMIC DNA]</scope>
    <source>
        <strain evidence="1 2">RP-3-8</strain>
    </source>
</reference>
<protein>
    <recommendedName>
        <fullName evidence="3">DUF4350 domain-containing protein</fullName>
    </recommendedName>
</protein>
<dbReference type="SUPFAM" id="SSF52317">
    <property type="entry name" value="Class I glutamine amidotransferase-like"/>
    <property type="match status" value="1"/>
</dbReference>
<dbReference type="OrthoDB" id="6381507at2"/>
<dbReference type="Gene3D" id="3.40.50.880">
    <property type="match status" value="1"/>
</dbReference>
<proteinExistence type="predicted"/>
<name>A0A4R0MZI9_9SPHI</name>
<comment type="caution">
    <text evidence="1">The sequence shown here is derived from an EMBL/GenBank/DDBJ whole genome shotgun (WGS) entry which is preliminary data.</text>
</comment>
<sequence>MQLKNPLPKCAAVFLICFAANISENYAQEKTVLLDYYYNHEVKKDKSGKENRFHYTWEDQTLNGFSMLGDEFKKAGFQTKSLDAAPTSANLKGSDVYIIVDPDNLKESPTPNLIAPDHIKAIADWVKAGGVLVIFANDSSNTNLVQLNDLTGKFGITFTNKSRNMVKNGKLEIGEVHVPAGNEVFPTSKIFYLKEISILSLRPPAKALITEQNDVIMATAKYGKGTVFAVGDPWLYNEYVDGTRIPATYENYNGAVELVKWLKKQAL</sequence>
<dbReference type="EMBL" id="SJSM01000013">
    <property type="protein sequence ID" value="TCC92745.1"/>
    <property type="molecule type" value="Genomic_DNA"/>
</dbReference>
<evidence type="ECO:0000313" key="2">
    <source>
        <dbReference type="Proteomes" id="UP000291117"/>
    </source>
</evidence>
<dbReference type="InterPro" id="IPR029062">
    <property type="entry name" value="Class_I_gatase-like"/>
</dbReference>
<dbReference type="RefSeq" id="WP_131610648.1">
    <property type="nucleotide sequence ID" value="NZ_SJSM01000013.1"/>
</dbReference>
<accession>A0A4R0MZI9</accession>
<organism evidence="1 2">
    <name type="scientific">Pedobacter hiemivivus</name>
    <dbReference type="NCBI Taxonomy" id="2530454"/>
    <lineage>
        <taxon>Bacteria</taxon>
        <taxon>Pseudomonadati</taxon>
        <taxon>Bacteroidota</taxon>
        <taxon>Sphingobacteriia</taxon>
        <taxon>Sphingobacteriales</taxon>
        <taxon>Sphingobacteriaceae</taxon>
        <taxon>Pedobacter</taxon>
    </lineage>
</organism>
<evidence type="ECO:0000313" key="1">
    <source>
        <dbReference type="EMBL" id="TCC92745.1"/>
    </source>
</evidence>